<accession>A0A8H5BEK5</accession>
<reference evidence="1 2" key="1">
    <citation type="journal article" date="2020" name="ISME J.">
        <title>Uncovering the hidden diversity of litter-decomposition mechanisms in mushroom-forming fungi.</title>
        <authorList>
            <person name="Floudas D."/>
            <person name="Bentzer J."/>
            <person name="Ahren D."/>
            <person name="Johansson T."/>
            <person name="Persson P."/>
            <person name="Tunlid A."/>
        </authorList>
    </citation>
    <scope>NUCLEOTIDE SEQUENCE [LARGE SCALE GENOMIC DNA]</scope>
    <source>
        <strain evidence="1 2">CBS 101986</strain>
    </source>
</reference>
<protein>
    <submittedName>
        <fullName evidence="1">Uncharacterized protein</fullName>
    </submittedName>
</protein>
<sequence length="205" mass="22450">MESANLMFAARQRVSSESLVSSYGSCRSLLLRHILIRPRSQRSIPSIPSTTLSVPHTFPYIESLAGLLLGMKTATAGTSGAVPHRDEFGALSDPGVRVELYLSFGRQASMIGASSSAMGRRSAVRDSTWPRTAFDIMLFALLAACPCLIHLDLACMTRPTFSPGGFFRTKLRDPARDLTLIEMKKSNEDSKFMRLTSLGLRSPLH</sequence>
<dbReference type="AlphaFoldDB" id="A0A8H5BEK5"/>
<dbReference type="EMBL" id="JAACJJ010000028">
    <property type="protein sequence ID" value="KAF5321872.1"/>
    <property type="molecule type" value="Genomic_DNA"/>
</dbReference>
<evidence type="ECO:0000313" key="2">
    <source>
        <dbReference type="Proteomes" id="UP000567179"/>
    </source>
</evidence>
<comment type="caution">
    <text evidence="1">The sequence shown here is derived from an EMBL/GenBank/DDBJ whole genome shotgun (WGS) entry which is preliminary data.</text>
</comment>
<evidence type="ECO:0000313" key="1">
    <source>
        <dbReference type="EMBL" id="KAF5321872.1"/>
    </source>
</evidence>
<organism evidence="1 2">
    <name type="scientific">Psilocybe cf. subviscida</name>
    <dbReference type="NCBI Taxonomy" id="2480587"/>
    <lineage>
        <taxon>Eukaryota</taxon>
        <taxon>Fungi</taxon>
        <taxon>Dikarya</taxon>
        <taxon>Basidiomycota</taxon>
        <taxon>Agaricomycotina</taxon>
        <taxon>Agaricomycetes</taxon>
        <taxon>Agaricomycetidae</taxon>
        <taxon>Agaricales</taxon>
        <taxon>Agaricineae</taxon>
        <taxon>Strophariaceae</taxon>
        <taxon>Psilocybe</taxon>
    </lineage>
</organism>
<name>A0A8H5BEK5_9AGAR</name>
<dbReference type="Proteomes" id="UP000567179">
    <property type="component" value="Unassembled WGS sequence"/>
</dbReference>
<gene>
    <name evidence="1" type="ORF">D9619_000387</name>
</gene>
<keyword evidence="2" id="KW-1185">Reference proteome</keyword>
<proteinExistence type="predicted"/>